<sequence>MKATVGESLGVFVGVLSALVSVVSIIYITYDHRSRVVYPLAHDVTHKVSRIRFFTEKYGYVEGSVLADAISYKESAQEDSNIVAVAGTIIAQITITALSLEGLSDTHWVARAFFTFSLVSAIMAIYYATRQYRTLGRYHRVDQIKTWIRGKRCPTDTASTLPSKMSRKHLDLPSTAAVLTVSTPNMLMSASLDCLLVGVGIYFGFTWTKNLDETAGHDGSRAVFMMYISGLVFCYAVYTLLGAVVASDSHVSEHDLLNQMEGVLPTSQHIAEDEETATSASNQPEVSTLIDGSSVGEILGRSGSSPKPFGPNRDGGCNSVIFARDSTRAAASLARSREAA</sequence>
<accession>A0AAD4F9Z9</accession>
<dbReference type="Proteomes" id="UP001199106">
    <property type="component" value="Unassembled WGS sequence"/>
</dbReference>
<feature type="transmembrane region" description="Helical" evidence="1">
    <location>
        <begin position="186"/>
        <end position="205"/>
    </location>
</feature>
<evidence type="ECO:0000313" key="3">
    <source>
        <dbReference type="Proteomes" id="UP001199106"/>
    </source>
</evidence>
<keyword evidence="1" id="KW-0812">Transmembrane</keyword>
<proteinExistence type="predicted"/>
<protein>
    <submittedName>
        <fullName evidence="2">Uncharacterized protein</fullName>
    </submittedName>
</protein>
<evidence type="ECO:0000256" key="1">
    <source>
        <dbReference type="SAM" id="Phobius"/>
    </source>
</evidence>
<feature type="transmembrane region" description="Helical" evidence="1">
    <location>
        <begin position="9"/>
        <end position="30"/>
    </location>
</feature>
<dbReference type="AlphaFoldDB" id="A0AAD4F9Z9"/>
<evidence type="ECO:0000313" key="2">
    <source>
        <dbReference type="EMBL" id="KAG9186070.1"/>
    </source>
</evidence>
<comment type="caution">
    <text evidence="2">The sequence shown here is derived from an EMBL/GenBank/DDBJ whole genome shotgun (WGS) entry which is preliminary data.</text>
</comment>
<keyword evidence="1" id="KW-1133">Transmembrane helix</keyword>
<gene>
    <name evidence="2" type="ORF">G6011_02626</name>
</gene>
<feature type="transmembrane region" description="Helical" evidence="1">
    <location>
        <begin position="225"/>
        <end position="246"/>
    </location>
</feature>
<dbReference type="EMBL" id="JAANER010000009">
    <property type="protein sequence ID" value="KAG9186070.1"/>
    <property type="molecule type" value="Genomic_DNA"/>
</dbReference>
<organism evidence="2 3">
    <name type="scientific">Alternaria panax</name>
    <dbReference type="NCBI Taxonomy" id="48097"/>
    <lineage>
        <taxon>Eukaryota</taxon>
        <taxon>Fungi</taxon>
        <taxon>Dikarya</taxon>
        <taxon>Ascomycota</taxon>
        <taxon>Pezizomycotina</taxon>
        <taxon>Dothideomycetes</taxon>
        <taxon>Pleosporomycetidae</taxon>
        <taxon>Pleosporales</taxon>
        <taxon>Pleosporineae</taxon>
        <taxon>Pleosporaceae</taxon>
        <taxon>Alternaria</taxon>
        <taxon>Alternaria sect. Panax</taxon>
    </lineage>
</organism>
<keyword evidence="3" id="KW-1185">Reference proteome</keyword>
<keyword evidence="1" id="KW-0472">Membrane</keyword>
<reference evidence="2" key="1">
    <citation type="submission" date="2021-07" db="EMBL/GenBank/DDBJ databases">
        <title>Genome Resource of American Ginseng Black Spot Pathogen Alternaria panax.</title>
        <authorList>
            <person name="Qiu C."/>
            <person name="Wang W."/>
            <person name="Liu Z."/>
        </authorList>
    </citation>
    <scope>NUCLEOTIDE SEQUENCE</scope>
    <source>
        <strain evidence="2">BNCC115425</strain>
    </source>
</reference>
<name>A0AAD4F9Z9_9PLEO</name>
<feature type="transmembrane region" description="Helical" evidence="1">
    <location>
        <begin position="108"/>
        <end position="128"/>
    </location>
</feature>